<dbReference type="EMBL" id="JAGPYQ010000002">
    <property type="protein sequence ID" value="MBQ0853729.1"/>
    <property type="molecule type" value="Genomic_DNA"/>
</dbReference>
<dbReference type="InterPro" id="IPR016035">
    <property type="entry name" value="Acyl_Trfase/lysoPLipase"/>
</dbReference>
<feature type="active site" description="Proton donor; for dehydratase activity" evidence="9">
    <location>
        <position position="1134"/>
    </location>
</feature>
<comment type="caution">
    <text evidence="14">The sequence shown here is derived from an EMBL/GenBank/DDBJ whole genome shotgun (WGS) entry which is preliminary data.</text>
</comment>
<keyword evidence="4" id="KW-0597">Phosphoprotein</keyword>
<accession>A0A940XXN6</accession>
<dbReference type="Pfam" id="PF14765">
    <property type="entry name" value="PS-DH"/>
    <property type="match status" value="1"/>
</dbReference>
<organism evidence="14 15">
    <name type="scientific">Streptomyces liliiviolaceus</name>
    <dbReference type="NCBI Taxonomy" id="2823109"/>
    <lineage>
        <taxon>Bacteria</taxon>
        <taxon>Bacillati</taxon>
        <taxon>Actinomycetota</taxon>
        <taxon>Actinomycetes</taxon>
        <taxon>Kitasatosporales</taxon>
        <taxon>Streptomycetaceae</taxon>
        <taxon>Streptomyces</taxon>
    </lineage>
</organism>
<dbReference type="InterPro" id="IPR014043">
    <property type="entry name" value="Acyl_transferase_dom"/>
</dbReference>
<dbReference type="SUPFAM" id="SSF52151">
    <property type="entry name" value="FabD/lysophospholipase-like"/>
    <property type="match status" value="1"/>
</dbReference>
<feature type="active site" description="Proton acceptor; for dehydratase activity" evidence="9">
    <location>
        <position position="966"/>
    </location>
</feature>
<comment type="pathway">
    <text evidence="2">Antibiotic biosynthesis.</text>
</comment>
<dbReference type="InterPro" id="IPR057326">
    <property type="entry name" value="KR_dom"/>
</dbReference>
<dbReference type="PROSITE" id="PS52004">
    <property type="entry name" value="KS3_2"/>
    <property type="match status" value="1"/>
</dbReference>
<dbReference type="Pfam" id="PF00550">
    <property type="entry name" value="PP-binding"/>
    <property type="match status" value="1"/>
</dbReference>
<dbReference type="Gene3D" id="3.10.129.110">
    <property type="entry name" value="Polyketide synthase dehydratase"/>
    <property type="match status" value="1"/>
</dbReference>
<dbReference type="Pfam" id="PF16197">
    <property type="entry name" value="KAsynt_C_assoc"/>
    <property type="match status" value="1"/>
</dbReference>
<evidence type="ECO:0000256" key="8">
    <source>
        <dbReference type="ARBA" id="ARBA00023315"/>
    </source>
</evidence>
<keyword evidence="5" id="KW-0808">Transferase</keyword>
<dbReference type="GO" id="GO:0031177">
    <property type="term" value="F:phosphopantetheine binding"/>
    <property type="evidence" value="ECO:0007669"/>
    <property type="project" value="InterPro"/>
</dbReference>
<comment type="cofactor">
    <cofactor evidence="1">
        <name>pantetheine 4'-phosphate</name>
        <dbReference type="ChEBI" id="CHEBI:47942"/>
    </cofactor>
</comment>
<dbReference type="InterPro" id="IPR001227">
    <property type="entry name" value="Ac_transferase_dom_sf"/>
</dbReference>
<dbReference type="InterPro" id="IPR013154">
    <property type="entry name" value="ADH-like_N"/>
</dbReference>
<dbReference type="PROSITE" id="PS00012">
    <property type="entry name" value="PHOSPHOPANTETHEINE"/>
    <property type="match status" value="1"/>
</dbReference>
<dbReference type="InterPro" id="IPR020807">
    <property type="entry name" value="PKS_DH"/>
</dbReference>
<feature type="domain" description="PKS/mFAS DH" evidence="13">
    <location>
        <begin position="934"/>
        <end position="1211"/>
    </location>
</feature>
<reference evidence="14 15" key="1">
    <citation type="submission" date="2021-04" db="EMBL/GenBank/DDBJ databases">
        <authorList>
            <person name="Tang X."/>
            <person name="Zhou X."/>
            <person name="Chen X."/>
            <person name="Cernava T."/>
            <person name="Zhang C."/>
        </authorList>
    </citation>
    <scope>NUCLEOTIDE SEQUENCE [LARGE SCALE GENOMIC DNA]</scope>
    <source>
        <strain evidence="14 15">BH-SS-21</strain>
    </source>
</reference>
<dbReference type="InterPro" id="IPR011032">
    <property type="entry name" value="GroES-like_sf"/>
</dbReference>
<dbReference type="SMART" id="SM00829">
    <property type="entry name" value="PKS_ER"/>
    <property type="match status" value="1"/>
</dbReference>
<dbReference type="PROSITE" id="PS00606">
    <property type="entry name" value="KS3_1"/>
    <property type="match status" value="1"/>
</dbReference>
<dbReference type="SMART" id="SM00822">
    <property type="entry name" value="PKS_KR"/>
    <property type="match status" value="1"/>
</dbReference>
<dbReference type="InterPro" id="IPR049552">
    <property type="entry name" value="PKS_DH_N"/>
</dbReference>
<feature type="region of interest" description="N-terminal hotdog fold" evidence="9">
    <location>
        <begin position="934"/>
        <end position="1059"/>
    </location>
</feature>
<evidence type="ECO:0000313" key="15">
    <source>
        <dbReference type="Proteomes" id="UP000677413"/>
    </source>
</evidence>
<dbReference type="InterPro" id="IPR020843">
    <property type="entry name" value="ER"/>
</dbReference>
<dbReference type="SUPFAM" id="SSF47336">
    <property type="entry name" value="ACP-like"/>
    <property type="match status" value="1"/>
</dbReference>
<dbReference type="FunFam" id="3.40.47.10:FF:000019">
    <property type="entry name" value="Polyketide synthase type I"/>
    <property type="match status" value="1"/>
</dbReference>
<dbReference type="InterPro" id="IPR036291">
    <property type="entry name" value="NAD(P)-bd_dom_sf"/>
</dbReference>
<evidence type="ECO:0000313" key="14">
    <source>
        <dbReference type="EMBL" id="MBQ0853729.1"/>
    </source>
</evidence>
<sequence>MTATSHEQVVDALRAALKENERLRTAARDAGGAHGPIAIVGMGCRYPGGVGSPQDLWRLVADEVDAIGAFPDDRGWDLAALYDPDPDSPGTSYVKEGGFLGEAARFDAEFFGVSPREAHAMDPQHRLLLETSWEALEDGGLDPASLRGSRTGVFVGTMYGDYGSRLTPAPADYEGYLGLGSAGSLASGRVAYTLGLQGPAMTVDTACSSSLVALHLACAALRRGECSLALAGGATVMATPMPFVEFSRQRGLAADGRCKSFAASADGTGWSEGAGVLLLERLEDARRLGHPVLAVVRGTAVNHNSDSNGLTAPSRRAQERVIADALADAGVPAVEVDAVEAHGTGTSLGDPMEAQALEAAYGVGRPADRPLHLGSLKSNIGHTQAAAGVAGIIKMVCAMRHGVLPRTLHADEPNPHVDWADGTLNLLTEATAWPDRGHARRAAVSSFGISGTNAHVILEQVSAAGTEPSGTAHAAPLPVVPVVLSASGGPALRDQAARLLDRVTAEPSRPVDLGLSLSTTRSHLGHRAAVLARDEAELRAGLRALADGTGHSAVVRGTAADGRTAFLFAGQGAQRLGMGRELYGTFPAYAAAFDAVCAELDARLDRPLREVLYAAENPAGAVLLSRTEYTQPALLACEVALFRLFESWGVRPDAVLGHSVGALAAVHAAGVLSLSDAAELAVARGRVMQRLPEGGAMVALRADEKQAAELLAGRTHRVSVAAVNGPAATVLSGDHRDLTEVVAQFERSGGKATWLPVSHAFHSPLMEPALDDLRAVVAKLTFEAPHLTVVSDLTGRPTLPGQLADPEYWVRHARETVRFQDGVRTLAEIGCTRFLDLGPAGDLTATSADCLADTAAHELVPAQHRSRPEAPTALTALARLHACGTPVDWEAVFAGRGARRVPLPTYAFQRRTYWIGTADAPGDLRSAGLGHLDHPVLTAVADVPEPGGTLYSGRLSGATHGWLADHRVAGQVLLPGTALLDLVASAARAESYDLVEDLVLEAPLPVPRDAEIQLRVLIAAPGADGGRTVTVHARRADGTGPTPWTRHARGTLAQSPPAGDGNDAGRWPPEDAEPVPVPPGDLYTDLAARGLEYGPAFRGVRAMWRRGEEVFAEVAPAAEHGTGGGYTLHPALLDACLHPLAAVGAAADGRSLVPYAWSGVRIHRAAADQVRVRLAPAGPDTVTVEVTDTDGRPVATIGSLSLRPVPVTAAAADDLLLPRWTALSGLPAAPATDRWTRVGPGEALPDVASLTSALAAGAPAPEVVLLSCGEADDDPAAVRGVLHEVLVAARLLLDDRRLAGTRLVVRTREAVDVSGAQSPARLAHRAVWGLVRSAQSEHPGRFALLDEDGSAASGAAVPCAVTTAEPQLALRDGTAHRPVLAPAPGHDGLRPPAGAGNWRLDYVAKQSFANLSLEPWPEADLPLAPGQIRVGMRAAGLNFRDVLLSLGVIPPSVDPDAADRGQGGEGAGVVLEVGEGVTDLRAGDRVLGLFSGIGPTSVTDRRLVCPVPAGWTFQQAAAVPVAYLTAYYGLVDLAGLRAGESVLVHAGTGGVGTAALQLARHLGAVPHATASPGKWDTLRDTGLPDGRIASSRDLGFEERFLGTTGGAGVDVVLNSLAGPYVDASLRLLPRGGRFLEMGKTDLRDPAEVADRHPGVTYRAYDVREPGPDRIQEMLRALLALFESGELTPPPVTSWRIDRAADAFRQLAEARHVGKVVLELPGPVWDTRRAVLITGGLGWLGRLTARHLVTGHGVRRLVLMGRGAPGGNAARDLDELRALGAEVRTLACDAADRDALAAALDGLGRAGVRLGGVVHAAGVVDDGLLSALTPEQLDRTLRPKIDAAVHLHDLTAGLDLSAFVVYSSLAGTLGAAGQAGYAAGNAFLDGLAERRRTAGLPGVSVVWGLWDVADGMGSALSDADLARMARLGVRPLPADRGLALLDAALESRSPVAVAARWDRFRLAEQRRDGTLPTLLTEVAPAAAPPAAGPTDRATGAGAADPARHDGDGDGDGENGAGDDLMDLVLREAATVLGHASQTVLTPDSVFDRIGFDSLTAVELRNRVTAATGIRVPATFIFDWPTPRDLVGHLRTGPAPAASPSAAPQDDANGSPADTTDTADALGALDGVEAAVAGRVLDDAGRTRLRERLHHLLDQLSTTTEDRTPRT</sequence>
<dbReference type="Pfam" id="PF00109">
    <property type="entry name" value="ketoacyl-synt"/>
    <property type="match status" value="1"/>
</dbReference>
<evidence type="ECO:0000259" key="11">
    <source>
        <dbReference type="PROSITE" id="PS50075"/>
    </source>
</evidence>
<dbReference type="SMART" id="SM00826">
    <property type="entry name" value="PKS_DH"/>
    <property type="match status" value="1"/>
</dbReference>
<proteinExistence type="predicted"/>
<dbReference type="InterPro" id="IPR036736">
    <property type="entry name" value="ACP-like_sf"/>
</dbReference>
<gene>
    <name evidence="14" type="ORF">J8N05_36815</name>
</gene>
<evidence type="ECO:0000256" key="1">
    <source>
        <dbReference type="ARBA" id="ARBA00001957"/>
    </source>
</evidence>
<feature type="compositionally biased region" description="Low complexity" evidence="10">
    <location>
        <begin position="1987"/>
        <end position="1999"/>
    </location>
</feature>
<dbReference type="InterPro" id="IPR049551">
    <property type="entry name" value="PKS_DH_C"/>
</dbReference>
<dbReference type="InterPro" id="IPR050091">
    <property type="entry name" value="PKS_NRPS_Biosynth_Enz"/>
</dbReference>
<dbReference type="SMART" id="SM00823">
    <property type="entry name" value="PKS_PP"/>
    <property type="match status" value="1"/>
</dbReference>
<dbReference type="InterPro" id="IPR020841">
    <property type="entry name" value="PKS_Beta-ketoAc_synthase_dom"/>
</dbReference>
<dbReference type="GO" id="GO:0004312">
    <property type="term" value="F:fatty acid synthase activity"/>
    <property type="evidence" value="ECO:0007669"/>
    <property type="project" value="TreeGrafter"/>
</dbReference>
<dbReference type="Pfam" id="PF00698">
    <property type="entry name" value="Acyl_transf_1"/>
    <property type="match status" value="1"/>
</dbReference>
<dbReference type="PROSITE" id="PS50075">
    <property type="entry name" value="CARRIER"/>
    <property type="match status" value="1"/>
</dbReference>
<feature type="compositionally biased region" description="Low complexity" evidence="10">
    <location>
        <begin position="2092"/>
        <end position="2102"/>
    </location>
</feature>
<dbReference type="Gene3D" id="3.90.180.10">
    <property type="entry name" value="Medium-chain alcohol dehydrogenases, catalytic domain"/>
    <property type="match status" value="1"/>
</dbReference>
<feature type="domain" description="Ketosynthase family 3 (KS3)" evidence="12">
    <location>
        <begin position="34"/>
        <end position="460"/>
    </location>
</feature>
<dbReference type="Gene3D" id="3.40.50.11460">
    <property type="match status" value="1"/>
</dbReference>
<dbReference type="InterPro" id="IPR015083">
    <property type="entry name" value="NorB/c/GfsB-D-like_docking"/>
</dbReference>
<keyword evidence="3" id="KW-0596">Phosphopantetheine</keyword>
<dbReference type="InterPro" id="IPR055123">
    <property type="entry name" value="SpnB-like_Rossmann"/>
</dbReference>
<dbReference type="Pfam" id="PF08659">
    <property type="entry name" value="KR"/>
    <property type="match status" value="1"/>
</dbReference>
<dbReference type="Gene3D" id="3.40.47.10">
    <property type="match status" value="1"/>
</dbReference>
<evidence type="ECO:0000256" key="9">
    <source>
        <dbReference type="PROSITE-ProRule" id="PRU01363"/>
    </source>
</evidence>
<dbReference type="Pfam" id="PF08240">
    <property type="entry name" value="ADH_N"/>
    <property type="match status" value="1"/>
</dbReference>
<evidence type="ECO:0000256" key="3">
    <source>
        <dbReference type="ARBA" id="ARBA00022450"/>
    </source>
</evidence>
<dbReference type="GO" id="GO:0016491">
    <property type="term" value="F:oxidoreductase activity"/>
    <property type="evidence" value="ECO:0007669"/>
    <property type="project" value="InterPro"/>
</dbReference>
<evidence type="ECO:0000259" key="13">
    <source>
        <dbReference type="PROSITE" id="PS52019"/>
    </source>
</evidence>
<dbReference type="InterPro" id="IPR032821">
    <property type="entry name" value="PKS_assoc"/>
</dbReference>
<dbReference type="CDD" id="cd00833">
    <property type="entry name" value="PKS"/>
    <property type="match status" value="1"/>
</dbReference>
<evidence type="ECO:0000256" key="6">
    <source>
        <dbReference type="ARBA" id="ARBA00023194"/>
    </source>
</evidence>
<protein>
    <submittedName>
        <fullName evidence="14">SDR family NAD(P)-dependent oxidoreductase</fullName>
    </submittedName>
</protein>
<dbReference type="SUPFAM" id="SSF55048">
    <property type="entry name" value="Probable ACP-binding domain of malonyl-CoA ACP transacylase"/>
    <property type="match status" value="1"/>
</dbReference>
<dbReference type="CDD" id="cd05195">
    <property type="entry name" value="enoyl_red"/>
    <property type="match status" value="1"/>
</dbReference>
<dbReference type="PANTHER" id="PTHR43775">
    <property type="entry name" value="FATTY ACID SYNTHASE"/>
    <property type="match status" value="1"/>
</dbReference>
<dbReference type="Pfam" id="PF13602">
    <property type="entry name" value="ADH_zinc_N_2"/>
    <property type="match status" value="1"/>
</dbReference>
<dbReference type="SUPFAM" id="SSF51735">
    <property type="entry name" value="NAD(P)-binding Rossmann-fold domains"/>
    <property type="match status" value="3"/>
</dbReference>
<evidence type="ECO:0000256" key="4">
    <source>
        <dbReference type="ARBA" id="ARBA00022553"/>
    </source>
</evidence>
<dbReference type="SMART" id="SM01294">
    <property type="entry name" value="PKS_PP_betabranch"/>
    <property type="match status" value="1"/>
</dbReference>
<feature type="region of interest" description="Disordered" evidence="10">
    <location>
        <begin position="1033"/>
        <end position="1078"/>
    </location>
</feature>
<dbReference type="InterPro" id="IPR006162">
    <property type="entry name" value="Ppantetheine_attach_site"/>
</dbReference>
<dbReference type="Gene3D" id="3.40.50.720">
    <property type="entry name" value="NAD(P)-binding Rossmann-like Domain"/>
    <property type="match status" value="1"/>
</dbReference>
<dbReference type="SUPFAM" id="SSF50129">
    <property type="entry name" value="GroES-like"/>
    <property type="match status" value="1"/>
</dbReference>
<feature type="region of interest" description="Disordered" evidence="10">
    <location>
        <begin position="1979"/>
        <end position="2017"/>
    </location>
</feature>
<dbReference type="PROSITE" id="PS52019">
    <property type="entry name" value="PKS_MFAS_DH"/>
    <property type="match status" value="1"/>
</dbReference>
<dbReference type="InterPro" id="IPR016036">
    <property type="entry name" value="Malonyl_transacylase_ACP-bd"/>
</dbReference>
<keyword evidence="7" id="KW-0511">Multifunctional enzyme</keyword>
<dbReference type="InterPro" id="IPR049900">
    <property type="entry name" value="PKS_mFAS_DH"/>
</dbReference>
<dbReference type="PANTHER" id="PTHR43775:SF51">
    <property type="entry name" value="INACTIVE PHENOLPHTHIOCEROL SYNTHESIS POLYKETIDE SYNTHASE TYPE I PKS1-RELATED"/>
    <property type="match status" value="1"/>
</dbReference>
<dbReference type="GO" id="GO:0006633">
    <property type="term" value="P:fatty acid biosynthetic process"/>
    <property type="evidence" value="ECO:0007669"/>
    <property type="project" value="InterPro"/>
</dbReference>
<dbReference type="Proteomes" id="UP000677413">
    <property type="component" value="Unassembled WGS sequence"/>
</dbReference>
<evidence type="ECO:0000256" key="2">
    <source>
        <dbReference type="ARBA" id="ARBA00004792"/>
    </source>
</evidence>
<dbReference type="InterPro" id="IPR009081">
    <property type="entry name" value="PP-bd_ACP"/>
</dbReference>
<dbReference type="InterPro" id="IPR013968">
    <property type="entry name" value="PKS_KR"/>
</dbReference>
<keyword evidence="8" id="KW-0012">Acyltransferase</keyword>
<evidence type="ECO:0000256" key="7">
    <source>
        <dbReference type="ARBA" id="ARBA00023268"/>
    </source>
</evidence>
<dbReference type="SMART" id="SM00825">
    <property type="entry name" value="PKS_KS"/>
    <property type="match status" value="1"/>
</dbReference>
<dbReference type="InterPro" id="IPR020806">
    <property type="entry name" value="PKS_PP-bd"/>
</dbReference>
<dbReference type="GO" id="GO:0033068">
    <property type="term" value="P:macrolide biosynthetic process"/>
    <property type="evidence" value="ECO:0007669"/>
    <property type="project" value="UniProtKB-ARBA"/>
</dbReference>
<evidence type="ECO:0000256" key="10">
    <source>
        <dbReference type="SAM" id="MobiDB-lite"/>
    </source>
</evidence>
<keyword evidence="6" id="KW-0045">Antibiotic biosynthesis</keyword>
<dbReference type="Gene3D" id="3.40.366.10">
    <property type="entry name" value="Malonyl-Coenzyme A Acyl Carrier Protein, domain 2"/>
    <property type="match status" value="1"/>
</dbReference>
<name>A0A940XXN6_9ACTN</name>
<dbReference type="Gene3D" id="1.10.1200.10">
    <property type="entry name" value="ACP-like"/>
    <property type="match status" value="1"/>
</dbReference>
<dbReference type="InterPro" id="IPR014030">
    <property type="entry name" value="Ketoacyl_synth_N"/>
</dbReference>
<evidence type="ECO:0000256" key="5">
    <source>
        <dbReference type="ARBA" id="ARBA00022679"/>
    </source>
</evidence>
<dbReference type="InterPro" id="IPR042104">
    <property type="entry name" value="PKS_dehydratase_sf"/>
</dbReference>
<dbReference type="Pfam" id="PF02801">
    <property type="entry name" value="Ketoacyl-synt_C"/>
    <property type="match status" value="1"/>
</dbReference>
<evidence type="ECO:0000259" key="12">
    <source>
        <dbReference type="PROSITE" id="PS52004"/>
    </source>
</evidence>
<dbReference type="Pfam" id="PF21089">
    <property type="entry name" value="PKS_DH_N"/>
    <property type="match status" value="1"/>
</dbReference>
<dbReference type="Pfam" id="PF08990">
    <property type="entry name" value="Docking"/>
    <property type="match status" value="1"/>
</dbReference>
<feature type="region of interest" description="Disordered" evidence="10">
    <location>
        <begin position="2088"/>
        <end position="2117"/>
    </location>
</feature>
<feature type="domain" description="Carrier" evidence="11">
    <location>
        <begin position="2017"/>
        <end position="2092"/>
    </location>
</feature>
<dbReference type="InterPro" id="IPR014031">
    <property type="entry name" value="Ketoacyl_synth_C"/>
</dbReference>
<feature type="region of interest" description="C-terminal hotdog fold" evidence="9">
    <location>
        <begin position="1074"/>
        <end position="1211"/>
    </location>
</feature>
<dbReference type="SMART" id="SM00827">
    <property type="entry name" value="PKS_AT"/>
    <property type="match status" value="1"/>
</dbReference>
<dbReference type="GO" id="GO:0004315">
    <property type="term" value="F:3-oxoacyl-[acyl-carrier-protein] synthase activity"/>
    <property type="evidence" value="ECO:0007669"/>
    <property type="project" value="InterPro"/>
</dbReference>
<dbReference type="InterPro" id="IPR016039">
    <property type="entry name" value="Thiolase-like"/>
</dbReference>
<dbReference type="InterPro" id="IPR018201">
    <property type="entry name" value="Ketoacyl_synth_AS"/>
</dbReference>
<dbReference type="Gene3D" id="3.30.70.3290">
    <property type="match status" value="1"/>
</dbReference>
<keyword evidence="15" id="KW-1185">Reference proteome</keyword>
<dbReference type="SUPFAM" id="SSF53901">
    <property type="entry name" value="Thiolase-like"/>
    <property type="match status" value="1"/>
</dbReference>
<dbReference type="Pfam" id="PF22953">
    <property type="entry name" value="SpnB_Rossmann"/>
    <property type="match status" value="1"/>
</dbReference>